<dbReference type="InterPro" id="IPR001509">
    <property type="entry name" value="Epimerase_deHydtase"/>
</dbReference>
<dbReference type="GO" id="GO:0003978">
    <property type="term" value="F:UDP-glucose 4-epimerase activity"/>
    <property type="evidence" value="ECO:0007669"/>
    <property type="project" value="UniProtKB-EC"/>
</dbReference>
<sequence length="346" mass="38135">MKVLVTGATGFVGQAFISYLLENKDCEQITAIVRQASDVFAEQVKQVLVKDLSIFSVINSSPPSLEVSAEGGGEGFLNNVKKKLNSVDVLIHTAARVHVMNDAVTDPLAEFRKMNRDATLGLARFAAESGVKRFVFISSIKVNGEFTLPNFLFLPDDTYIPDDPYGLSKYEAEQGLLNIAKETGMEVVIIRPPLVYGSGVKANFASMIKWMGKSIPLPFGAIHNQRSLVALDNLVDFIALCADREKTPKAANQVFLISDGEDVSTTELLKKVANAQNKRTWLIPVPVSWMTLVFKWIGKEAVANRLFGSLQVDSSKARDLLGWKPVTTMDEQLYKMVKVSMNEKSI</sequence>
<keyword evidence="3" id="KW-0413">Isomerase</keyword>
<accession>A0A3B0WZI5</accession>
<proteinExistence type="inferred from homology"/>
<evidence type="ECO:0000259" key="2">
    <source>
        <dbReference type="Pfam" id="PF01370"/>
    </source>
</evidence>
<dbReference type="PANTHER" id="PTHR43000">
    <property type="entry name" value="DTDP-D-GLUCOSE 4,6-DEHYDRATASE-RELATED"/>
    <property type="match status" value="1"/>
</dbReference>
<dbReference type="SUPFAM" id="SSF51735">
    <property type="entry name" value="NAD(P)-binding Rossmann-fold domains"/>
    <property type="match status" value="1"/>
</dbReference>
<dbReference type="EMBL" id="UOFB01000377">
    <property type="protein sequence ID" value="VAW49756.1"/>
    <property type="molecule type" value="Genomic_DNA"/>
</dbReference>
<dbReference type="EC" id="5.1.3.2" evidence="3"/>
<comment type="similarity">
    <text evidence="1">Belongs to the NAD(P)-dependent epimerase/dehydratase family.</text>
</comment>
<dbReference type="Pfam" id="PF01370">
    <property type="entry name" value="Epimerase"/>
    <property type="match status" value="1"/>
</dbReference>
<dbReference type="AlphaFoldDB" id="A0A3B0WZI5"/>
<organism evidence="3">
    <name type="scientific">hydrothermal vent metagenome</name>
    <dbReference type="NCBI Taxonomy" id="652676"/>
    <lineage>
        <taxon>unclassified sequences</taxon>
        <taxon>metagenomes</taxon>
        <taxon>ecological metagenomes</taxon>
    </lineage>
</organism>
<evidence type="ECO:0000313" key="3">
    <source>
        <dbReference type="EMBL" id="VAW49756.1"/>
    </source>
</evidence>
<protein>
    <submittedName>
        <fullName evidence="3">UDP-glucose 4-epimerase</fullName>
        <ecNumber evidence="3">5.1.3.2</ecNumber>
    </submittedName>
</protein>
<name>A0A3B0WZI5_9ZZZZ</name>
<dbReference type="InterPro" id="IPR036291">
    <property type="entry name" value="NAD(P)-bd_dom_sf"/>
</dbReference>
<feature type="domain" description="NAD-dependent epimerase/dehydratase" evidence="2">
    <location>
        <begin position="3"/>
        <end position="246"/>
    </location>
</feature>
<reference evidence="3" key="1">
    <citation type="submission" date="2018-06" db="EMBL/GenBank/DDBJ databases">
        <authorList>
            <person name="Zhirakovskaya E."/>
        </authorList>
    </citation>
    <scope>NUCLEOTIDE SEQUENCE</scope>
</reference>
<dbReference type="Gene3D" id="3.40.50.720">
    <property type="entry name" value="NAD(P)-binding Rossmann-like Domain"/>
    <property type="match status" value="1"/>
</dbReference>
<gene>
    <name evidence="3" type="ORF">MNBD_GAMMA04-1402</name>
</gene>
<dbReference type="CDD" id="cd05232">
    <property type="entry name" value="UDP_G4E_4_SDR_e"/>
    <property type="match status" value="1"/>
</dbReference>
<evidence type="ECO:0000256" key="1">
    <source>
        <dbReference type="ARBA" id="ARBA00007637"/>
    </source>
</evidence>